<evidence type="ECO:0000313" key="1">
    <source>
        <dbReference type="EMBL" id="SER45235.1"/>
    </source>
</evidence>
<proteinExistence type="predicted"/>
<dbReference type="AlphaFoldDB" id="A0A1H9PBG2"/>
<accession>A0A1H9PBG2</accession>
<dbReference type="Proteomes" id="UP000182712">
    <property type="component" value="Unassembled WGS sequence"/>
</dbReference>
<organism evidence="1 2">
    <name type="scientific">Streptococcus gallolyticus</name>
    <dbReference type="NCBI Taxonomy" id="315405"/>
    <lineage>
        <taxon>Bacteria</taxon>
        <taxon>Bacillati</taxon>
        <taxon>Bacillota</taxon>
        <taxon>Bacilli</taxon>
        <taxon>Lactobacillales</taxon>
        <taxon>Streptococcaceae</taxon>
        <taxon>Streptococcus</taxon>
    </lineage>
</organism>
<protein>
    <submittedName>
        <fullName evidence="1">Uncharacterized protein</fullName>
    </submittedName>
</protein>
<sequence>MTVTQEEKQAEVKKLKNVVHNMGENLASNNFEEAFQLANDLKAILEGEILQELTMKEANELHIEDIKKTLNRYWYNNRQMRMFAGGLRKNGTTLVDLVN</sequence>
<evidence type="ECO:0000313" key="2">
    <source>
        <dbReference type="Proteomes" id="UP000182712"/>
    </source>
</evidence>
<reference evidence="1 2" key="1">
    <citation type="submission" date="2016-10" db="EMBL/GenBank/DDBJ databases">
        <authorList>
            <person name="de Groot N.N."/>
        </authorList>
    </citation>
    <scope>NUCLEOTIDE SEQUENCE [LARGE SCALE GENOMIC DNA]</scope>
    <source>
        <strain evidence="1 2">VTM2R47</strain>
    </source>
</reference>
<gene>
    <name evidence="1" type="ORF">SAMN04487840_10455</name>
</gene>
<dbReference type="EMBL" id="FOGM01000004">
    <property type="protein sequence ID" value="SER45235.1"/>
    <property type="molecule type" value="Genomic_DNA"/>
</dbReference>
<name>A0A1H9PBG2_9STRE</name>
<dbReference type="RefSeq" id="WP_074627380.1">
    <property type="nucleotide sequence ID" value="NZ_FOGM01000004.1"/>
</dbReference>